<keyword evidence="9 10" id="KW-0119">Carbohydrate metabolism</keyword>
<keyword evidence="8 10" id="KW-0460">Magnesium</keyword>
<keyword evidence="6 10" id="KW-0479">Metal-binding</keyword>
<dbReference type="SFLD" id="SFLDG01129">
    <property type="entry name" value="C1.5:_HAD__Beta-PGM__Phosphata"/>
    <property type="match status" value="1"/>
</dbReference>
<proteinExistence type="inferred from homology"/>
<dbReference type="SUPFAM" id="SSF56784">
    <property type="entry name" value="HAD-like"/>
    <property type="match status" value="1"/>
</dbReference>
<feature type="binding site" evidence="10">
    <location>
        <position position="175"/>
    </location>
    <ligand>
        <name>Mg(2+)</name>
        <dbReference type="ChEBI" id="CHEBI:18420"/>
    </ligand>
</feature>
<dbReference type="PANTHER" id="PTHR43434:SF1">
    <property type="entry name" value="PHOSPHOGLYCOLATE PHOSPHATASE"/>
    <property type="match status" value="1"/>
</dbReference>
<accession>A0A9W6JY21</accession>
<dbReference type="GO" id="GO:0005829">
    <property type="term" value="C:cytosol"/>
    <property type="evidence" value="ECO:0007669"/>
    <property type="project" value="TreeGrafter"/>
</dbReference>
<dbReference type="GO" id="GO:0008967">
    <property type="term" value="F:phosphoglycolate phosphatase activity"/>
    <property type="evidence" value="ECO:0007669"/>
    <property type="project" value="UniProtKB-UniRule"/>
</dbReference>
<evidence type="ECO:0000256" key="5">
    <source>
        <dbReference type="ARBA" id="ARBA00013078"/>
    </source>
</evidence>
<evidence type="ECO:0000313" key="12">
    <source>
        <dbReference type="Proteomes" id="UP001143330"/>
    </source>
</evidence>
<keyword evidence="12" id="KW-1185">Reference proteome</keyword>
<evidence type="ECO:0000256" key="3">
    <source>
        <dbReference type="ARBA" id="ARBA00004818"/>
    </source>
</evidence>
<dbReference type="RefSeq" id="WP_213359857.1">
    <property type="nucleotide sequence ID" value="NZ_BSFM01000017.1"/>
</dbReference>
<evidence type="ECO:0000313" key="11">
    <source>
        <dbReference type="EMBL" id="GLK85965.1"/>
    </source>
</evidence>
<name>A0A9W6JY21_9HYPH</name>
<comment type="function">
    <text evidence="10">Specifically catalyzes the dephosphorylation of 2-phosphoglycolate. Is involved in the dissimilation of the intracellular 2-phosphoglycolate formed during the DNA repair of 3'-phosphoglycolate ends, a major class of DNA lesions induced by oxidative stress.</text>
</comment>
<dbReference type="PANTHER" id="PTHR43434">
    <property type="entry name" value="PHOSPHOGLYCOLATE PHOSPHATASE"/>
    <property type="match status" value="1"/>
</dbReference>
<dbReference type="HAMAP" id="MF_00495">
    <property type="entry name" value="GPH_hydrolase_bact"/>
    <property type="match status" value="1"/>
</dbReference>
<evidence type="ECO:0000256" key="2">
    <source>
        <dbReference type="ARBA" id="ARBA00001946"/>
    </source>
</evidence>
<dbReference type="Pfam" id="PF13419">
    <property type="entry name" value="HAD_2"/>
    <property type="match status" value="1"/>
</dbReference>
<feature type="binding site" evidence="10">
    <location>
        <position position="15"/>
    </location>
    <ligand>
        <name>Mg(2+)</name>
        <dbReference type="ChEBI" id="CHEBI:18420"/>
    </ligand>
</feature>
<evidence type="ECO:0000256" key="4">
    <source>
        <dbReference type="ARBA" id="ARBA00006171"/>
    </source>
</evidence>
<dbReference type="GO" id="GO:0005975">
    <property type="term" value="P:carbohydrate metabolic process"/>
    <property type="evidence" value="ECO:0007669"/>
    <property type="project" value="InterPro"/>
</dbReference>
<feature type="active site" description="Nucleophile" evidence="10">
    <location>
        <position position="13"/>
    </location>
</feature>
<reference evidence="11" key="1">
    <citation type="journal article" date="2014" name="Int. J. Syst. Evol. Microbiol.">
        <title>Complete genome sequence of Corynebacterium casei LMG S-19264T (=DSM 44701T), isolated from a smear-ripened cheese.</title>
        <authorList>
            <consortium name="US DOE Joint Genome Institute (JGI-PGF)"/>
            <person name="Walter F."/>
            <person name="Albersmeier A."/>
            <person name="Kalinowski J."/>
            <person name="Ruckert C."/>
        </authorList>
    </citation>
    <scope>NUCLEOTIDE SEQUENCE</scope>
    <source>
        <strain evidence="11">VKM B-2789</strain>
    </source>
</reference>
<dbReference type="Gene3D" id="3.40.50.1000">
    <property type="entry name" value="HAD superfamily/HAD-like"/>
    <property type="match status" value="1"/>
</dbReference>
<dbReference type="InterPro" id="IPR023214">
    <property type="entry name" value="HAD_sf"/>
</dbReference>
<comment type="cofactor">
    <cofactor evidence="2 10">
        <name>Mg(2+)</name>
        <dbReference type="ChEBI" id="CHEBI:18420"/>
    </cofactor>
</comment>
<comment type="caution">
    <text evidence="11">The sequence shown here is derived from an EMBL/GenBank/DDBJ whole genome shotgun (WGS) entry which is preliminary data.</text>
</comment>
<dbReference type="InterPro" id="IPR036412">
    <property type="entry name" value="HAD-like_sf"/>
</dbReference>
<dbReference type="Proteomes" id="UP001143330">
    <property type="component" value="Unassembled WGS sequence"/>
</dbReference>
<dbReference type="InterPro" id="IPR006439">
    <property type="entry name" value="HAD-SF_hydro_IA"/>
</dbReference>
<dbReference type="GO" id="GO:0046872">
    <property type="term" value="F:metal ion binding"/>
    <property type="evidence" value="ECO:0007669"/>
    <property type="project" value="UniProtKB-KW"/>
</dbReference>
<dbReference type="EMBL" id="BSFM01000017">
    <property type="protein sequence ID" value="GLK85965.1"/>
    <property type="molecule type" value="Genomic_DNA"/>
</dbReference>
<gene>
    <name evidence="11" type="primary">gph</name>
    <name evidence="11" type="ORF">GCM10017653_40350</name>
</gene>
<evidence type="ECO:0000256" key="6">
    <source>
        <dbReference type="ARBA" id="ARBA00022723"/>
    </source>
</evidence>
<reference evidence="11" key="2">
    <citation type="submission" date="2023-01" db="EMBL/GenBank/DDBJ databases">
        <authorList>
            <person name="Sun Q."/>
            <person name="Evtushenko L."/>
        </authorList>
    </citation>
    <scope>NUCLEOTIDE SEQUENCE</scope>
    <source>
        <strain evidence="11">VKM B-2789</strain>
    </source>
</reference>
<dbReference type="InterPro" id="IPR050155">
    <property type="entry name" value="HAD-like_hydrolase_sf"/>
</dbReference>
<dbReference type="InterPro" id="IPR037512">
    <property type="entry name" value="PGPase_prok"/>
</dbReference>
<organism evidence="11 12">
    <name type="scientific">Ancylobacter defluvii</name>
    <dbReference type="NCBI Taxonomy" id="1282440"/>
    <lineage>
        <taxon>Bacteria</taxon>
        <taxon>Pseudomonadati</taxon>
        <taxon>Pseudomonadota</taxon>
        <taxon>Alphaproteobacteria</taxon>
        <taxon>Hyphomicrobiales</taxon>
        <taxon>Xanthobacteraceae</taxon>
        <taxon>Ancylobacter</taxon>
    </lineage>
</organism>
<dbReference type="GO" id="GO:0046295">
    <property type="term" value="P:glycolate biosynthetic process"/>
    <property type="evidence" value="ECO:0007669"/>
    <property type="project" value="UniProtKB-UniRule"/>
</dbReference>
<feature type="binding site" evidence="10">
    <location>
        <position position="13"/>
    </location>
    <ligand>
        <name>Mg(2+)</name>
        <dbReference type="ChEBI" id="CHEBI:18420"/>
    </ligand>
</feature>
<dbReference type="GO" id="GO:0006281">
    <property type="term" value="P:DNA repair"/>
    <property type="evidence" value="ECO:0007669"/>
    <property type="project" value="TreeGrafter"/>
</dbReference>
<evidence type="ECO:0000256" key="1">
    <source>
        <dbReference type="ARBA" id="ARBA00000830"/>
    </source>
</evidence>
<comment type="pathway">
    <text evidence="3 10">Organic acid metabolism; glycolate biosynthesis; glycolate from 2-phosphoglycolate: step 1/1.</text>
</comment>
<evidence type="ECO:0000256" key="9">
    <source>
        <dbReference type="ARBA" id="ARBA00023277"/>
    </source>
</evidence>
<sequence length="228" mass="24497">MSTAARPPVIAFDLDGTLVDTAPDLLNTLDVILREAGAPVLPHEETRKMIGAGAKALVLRGLDAAGLVLPEERVEQLYLRFLDHYADHIADESRPFPGLLAALDRLAEEGHVLAVCTNKLEWLSRRLLERLEMADRFAVIAGSDTFGVHKPDAGHLIGTIEAAGGDRGWAVMVGDSLTDVTTAKNARVPSIVVPFGYTETPAAELGGDVLIEHFDLLPATVARLLVRV</sequence>
<dbReference type="SFLD" id="SFLDS00003">
    <property type="entry name" value="Haloacid_Dehalogenase"/>
    <property type="match status" value="1"/>
</dbReference>
<dbReference type="AlphaFoldDB" id="A0A9W6JY21"/>
<protein>
    <recommendedName>
        <fullName evidence="5 10">Phosphoglycolate phosphatase</fullName>
        <shortName evidence="10">PGP</shortName>
        <shortName evidence="10">PGPase</shortName>
        <ecNumber evidence="5 10">3.1.3.18</ecNumber>
    </recommendedName>
</protein>
<dbReference type="Gene3D" id="1.10.150.240">
    <property type="entry name" value="Putative phosphatase, domain 2"/>
    <property type="match status" value="1"/>
</dbReference>
<keyword evidence="7 10" id="KW-0378">Hydrolase</keyword>
<dbReference type="EC" id="3.1.3.18" evidence="5 10"/>
<dbReference type="InterPro" id="IPR023198">
    <property type="entry name" value="PGP-like_dom2"/>
</dbReference>
<comment type="similarity">
    <text evidence="4 10">Belongs to the HAD-like hydrolase superfamily. CbbY/CbbZ/Gph/YieH family.</text>
</comment>
<dbReference type="InterPro" id="IPR041492">
    <property type="entry name" value="HAD_2"/>
</dbReference>
<evidence type="ECO:0000256" key="10">
    <source>
        <dbReference type="HAMAP-Rule" id="MF_00495"/>
    </source>
</evidence>
<evidence type="ECO:0000256" key="7">
    <source>
        <dbReference type="ARBA" id="ARBA00022801"/>
    </source>
</evidence>
<evidence type="ECO:0000256" key="8">
    <source>
        <dbReference type="ARBA" id="ARBA00022842"/>
    </source>
</evidence>
<dbReference type="NCBIfam" id="TIGR01549">
    <property type="entry name" value="HAD-SF-IA-v1"/>
    <property type="match status" value="1"/>
</dbReference>
<comment type="catalytic activity">
    <reaction evidence="1 10">
        <text>2-phosphoglycolate + H2O = glycolate + phosphate</text>
        <dbReference type="Rhea" id="RHEA:14369"/>
        <dbReference type="ChEBI" id="CHEBI:15377"/>
        <dbReference type="ChEBI" id="CHEBI:29805"/>
        <dbReference type="ChEBI" id="CHEBI:43474"/>
        <dbReference type="ChEBI" id="CHEBI:58033"/>
        <dbReference type="EC" id="3.1.3.18"/>
    </reaction>
</comment>